<sequence length="347" mass="36499">MRAFQLVDWRQPPELREVPVPEPGPGQILLKIAGAGACHSDLHIMQAPAPLPGFPNPPFTLGHENAGWVERLGPGVSGVQPGDPVIVYGSWGCGSCANCRQGQENYCQNLRGQGPGLGGGHDGGMAEYLLVPAARYLIPLGALDPRQAAPLSDAGLTSYHAVKRSLHLLGPGSTAVVIGAGGLGQMTIQILRALSAATTVVAVDTDAGKLETAERMGADEALLSGDEAITRIRDMTARQGAQLVLDMVGTDPTLRMAAQVARVLGHLTIVGLGGGALPVDFSSPPHECSVASPYWGSLTELMEVITLAQQGRIRMLVEHFPLQRANEAYQLLHDGRIQGRAVITPHT</sequence>
<evidence type="ECO:0000256" key="7">
    <source>
        <dbReference type="ARBA" id="ARBA00049164"/>
    </source>
</evidence>
<dbReference type="Pfam" id="PF08240">
    <property type="entry name" value="ADH_N"/>
    <property type="match status" value="1"/>
</dbReference>
<dbReference type="PANTHER" id="PTHR42940:SF8">
    <property type="entry name" value="VACUOLAR PROTEIN SORTING-ASSOCIATED PROTEIN 11"/>
    <property type="match status" value="1"/>
</dbReference>
<evidence type="ECO:0000256" key="6">
    <source>
        <dbReference type="ARBA" id="ARBA00023002"/>
    </source>
</evidence>
<dbReference type="RefSeq" id="WP_351960126.1">
    <property type="nucleotide sequence ID" value="NZ_JBEOZM010000018.1"/>
</dbReference>
<evidence type="ECO:0000256" key="2">
    <source>
        <dbReference type="ARBA" id="ARBA00008072"/>
    </source>
</evidence>
<dbReference type="InterPro" id="IPR036291">
    <property type="entry name" value="NAD(P)-bd_dom_sf"/>
</dbReference>
<dbReference type="SMART" id="SM00829">
    <property type="entry name" value="PKS_ER"/>
    <property type="match status" value="1"/>
</dbReference>
<keyword evidence="4 9" id="KW-0479">Metal-binding</keyword>
<evidence type="ECO:0000313" key="11">
    <source>
        <dbReference type="EMBL" id="MER6271760.1"/>
    </source>
</evidence>
<dbReference type="EMBL" id="JBEOZM010000018">
    <property type="protein sequence ID" value="MER6271760.1"/>
    <property type="molecule type" value="Genomic_DNA"/>
</dbReference>
<organism evidence="11 12">
    <name type="scientific">Streptomyces sp. 900105755</name>
    <dbReference type="NCBI Taxonomy" id="3154389"/>
    <lineage>
        <taxon>Bacteria</taxon>
        <taxon>Bacillati</taxon>
        <taxon>Actinomycetota</taxon>
        <taxon>Actinomycetes</taxon>
        <taxon>Kitasatosporales</taxon>
        <taxon>Streptomycetaceae</taxon>
        <taxon>Streptomyces</taxon>
    </lineage>
</organism>
<gene>
    <name evidence="11" type="ORF">ABT211_31375</name>
</gene>
<evidence type="ECO:0000256" key="3">
    <source>
        <dbReference type="ARBA" id="ARBA00013190"/>
    </source>
</evidence>
<dbReference type="SUPFAM" id="SSF51735">
    <property type="entry name" value="NAD(P)-binding Rossmann-fold domains"/>
    <property type="match status" value="1"/>
</dbReference>
<dbReference type="CDD" id="cd05284">
    <property type="entry name" value="arabinose_DH_like"/>
    <property type="match status" value="1"/>
</dbReference>
<dbReference type="InterPro" id="IPR013149">
    <property type="entry name" value="ADH-like_C"/>
</dbReference>
<name>A0ABV1TP61_9ACTN</name>
<dbReference type="InterPro" id="IPR002328">
    <property type="entry name" value="ADH_Zn_CS"/>
</dbReference>
<keyword evidence="5 9" id="KW-0862">Zinc</keyword>
<evidence type="ECO:0000313" key="12">
    <source>
        <dbReference type="Proteomes" id="UP001490365"/>
    </source>
</evidence>
<proteinExistence type="inferred from homology"/>
<evidence type="ECO:0000256" key="4">
    <source>
        <dbReference type="ARBA" id="ARBA00022723"/>
    </source>
</evidence>
<comment type="cofactor">
    <cofactor evidence="1 9">
        <name>Zn(2+)</name>
        <dbReference type="ChEBI" id="CHEBI:29105"/>
    </cofactor>
</comment>
<keyword evidence="6" id="KW-0560">Oxidoreductase</keyword>
<evidence type="ECO:0000256" key="8">
    <source>
        <dbReference type="ARBA" id="ARBA00049243"/>
    </source>
</evidence>
<dbReference type="InterPro" id="IPR011032">
    <property type="entry name" value="GroES-like_sf"/>
</dbReference>
<comment type="similarity">
    <text evidence="2 9">Belongs to the zinc-containing alcohol dehydrogenase family.</text>
</comment>
<comment type="caution">
    <text evidence="11">The sequence shown here is derived from an EMBL/GenBank/DDBJ whole genome shotgun (WGS) entry which is preliminary data.</text>
</comment>
<evidence type="ECO:0000256" key="9">
    <source>
        <dbReference type="RuleBase" id="RU361277"/>
    </source>
</evidence>
<dbReference type="PANTHER" id="PTHR42940">
    <property type="entry name" value="ALCOHOL DEHYDROGENASE 1-RELATED"/>
    <property type="match status" value="1"/>
</dbReference>
<feature type="domain" description="Enoyl reductase (ER)" evidence="10">
    <location>
        <begin position="2"/>
        <end position="343"/>
    </location>
</feature>
<dbReference type="Proteomes" id="UP001490365">
    <property type="component" value="Unassembled WGS sequence"/>
</dbReference>
<dbReference type="SUPFAM" id="SSF50129">
    <property type="entry name" value="GroES-like"/>
    <property type="match status" value="1"/>
</dbReference>
<dbReference type="Gene3D" id="3.90.180.10">
    <property type="entry name" value="Medium-chain alcohol dehydrogenases, catalytic domain"/>
    <property type="match status" value="1"/>
</dbReference>
<comment type="catalytic activity">
    <reaction evidence="7">
        <text>a secondary alcohol + NAD(+) = a ketone + NADH + H(+)</text>
        <dbReference type="Rhea" id="RHEA:10740"/>
        <dbReference type="ChEBI" id="CHEBI:15378"/>
        <dbReference type="ChEBI" id="CHEBI:17087"/>
        <dbReference type="ChEBI" id="CHEBI:35681"/>
        <dbReference type="ChEBI" id="CHEBI:57540"/>
        <dbReference type="ChEBI" id="CHEBI:57945"/>
        <dbReference type="EC" id="1.1.1.1"/>
    </reaction>
</comment>
<protein>
    <recommendedName>
        <fullName evidence="3">alcohol dehydrogenase</fullName>
        <ecNumber evidence="3">1.1.1.1</ecNumber>
    </recommendedName>
</protein>
<dbReference type="Pfam" id="PF00107">
    <property type="entry name" value="ADH_zinc_N"/>
    <property type="match status" value="1"/>
</dbReference>
<dbReference type="Gene3D" id="3.40.50.720">
    <property type="entry name" value="NAD(P)-binding Rossmann-like Domain"/>
    <property type="match status" value="1"/>
</dbReference>
<dbReference type="InterPro" id="IPR020843">
    <property type="entry name" value="ER"/>
</dbReference>
<keyword evidence="12" id="KW-1185">Reference proteome</keyword>
<accession>A0ABV1TP61</accession>
<evidence type="ECO:0000256" key="1">
    <source>
        <dbReference type="ARBA" id="ARBA00001947"/>
    </source>
</evidence>
<evidence type="ECO:0000259" key="10">
    <source>
        <dbReference type="SMART" id="SM00829"/>
    </source>
</evidence>
<comment type="catalytic activity">
    <reaction evidence="8">
        <text>a primary alcohol + NAD(+) = an aldehyde + NADH + H(+)</text>
        <dbReference type="Rhea" id="RHEA:10736"/>
        <dbReference type="ChEBI" id="CHEBI:15378"/>
        <dbReference type="ChEBI" id="CHEBI:15734"/>
        <dbReference type="ChEBI" id="CHEBI:17478"/>
        <dbReference type="ChEBI" id="CHEBI:57540"/>
        <dbReference type="ChEBI" id="CHEBI:57945"/>
        <dbReference type="EC" id="1.1.1.1"/>
    </reaction>
</comment>
<dbReference type="EC" id="1.1.1.1" evidence="3"/>
<dbReference type="InterPro" id="IPR013154">
    <property type="entry name" value="ADH-like_N"/>
</dbReference>
<evidence type="ECO:0000256" key="5">
    <source>
        <dbReference type="ARBA" id="ARBA00022833"/>
    </source>
</evidence>
<dbReference type="PROSITE" id="PS00059">
    <property type="entry name" value="ADH_ZINC"/>
    <property type="match status" value="1"/>
</dbReference>
<reference evidence="11 12" key="1">
    <citation type="submission" date="2024-06" db="EMBL/GenBank/DDBJ databases">
        <title>The Natural Products Discovery Center: Release of the First 8490 Sequenced Strains for Exploring Actinobacteria Biosynthetic Diversity.</title>
        <authorList>
            <person name="Kalkreuter E."/>
            <person name="Kautsar S.A."/>
            <person name="Yang D."/>
            <person name="Bader C.D."/>
            <person name="Teijaro C.N."/>
            <person name="Fluegel L."/>
            <person name="Davis C.M."/>
            <person name="Simpson J.R."/>
            <person name="Lauterbach L."/>
            <person name="Steele A.D."/>
            <person name="Gui C."/>
            <person name="Meng S."/>
            <person name="Li G."/>
            <person name="Viehrig K."/>
            <person name="Ye F."/>
            <person name="Su P."/>
            <person name="Kiefer A.F."/>
            <person name="Nichols A."/>
            <person name="Cepeda A.J."/>
            <person name="Yan W."/>
            <person name="Fan B."/>
            <person name="Jiang Y."/>
            <person name="Adhikari A."/>
            <person name="Zheng C.-J."/>
            <person name="Schuster L."/>
            <person name="Cowan T.M."/>
            <person name="Smanski M.J."/>
            <person name="Chevrette M.G."/>
            <person name="De Carvalho L.P.S."/>
            <person name="Shen B."/>
        </authorList>
    </citation>
    <scope>NUCLEOTIDE SEQUENCE [LARGE SCALE GENOMIC DNA]</scope>
    <source>
        <strain evidence="11 12">NPDC001694</strain>
    </source>
</reference>